<keyword evidence="3 6" id="KW-0812">Transmembrane</keyword>
<keyword evidence="8" id="KW-1185">Reference proteome</keyword>
<evidence type="ECO:0000313" key="7">
    <source>
        <dbReference type="EMBL" id="THH10491.1"/>
    </source>
</evidence>
<dbReference type="GO" id="GO:0022857">
    <property type="term" value="F:transmembrane transporter activity"/>
    <property type="evidence" value="ECO:0007669"/>
    <property type="project" value="InterPro"/>
</dbReference>
<feature type="transmembrane region" description="Helical" evidence="6">
    <location>
        <begin position="416"/>
        <end position="432"/>
    </location>
</feature>
<evidence type="ECO:0008006" key="9">
    <source>
        <dbReference type="Google" id="ProtNLM"/>
    </source>
</evidence>
<dbReference type="OrthoDB" id="10054429at2759"/>
<feature type="transmembrane region" description="Helical" evidence="6">
    <location>
        <begin position="444"/>
        <end position="467"/>
    </location>
</feature>
<feature type="transmembrane region" description="Helical" evidence="6">
    <location>
        <begin position="624"/>
        <end position="650"/>
    </location>
</feature>
<dbReference type="GO" id="GO:0016020">
    <property type="term" value="C:membrane"/>
    <property type="evidence" value="ECO:0007669"/>
    <property type="project" value="UniProtKB-SubCell"/>
</dbReference>
<dbReference type="AlphaFoldDB" id="A0A4S4LGU8"/>
<keyword evidence="2" id="KW-0813">Transport</keyword>
<feature type="transmembrane region" description="Helical" evidence="6">
    <location>
        <begin position="792"/>
        <end position="816"/>
    </location>
</feature>
<dbReference type="Proteomes" id="UP000310158">
    <property type="component" value="Unassembled WGS sequence"/>
</dbReference>
<name>A0A4S4LGU8_9AGAM</name>
<accession>A0A4S4LGU8</accession>
<gene>
    <name evidence="7" type="ORF">EW146_g8354</name>
</gene>
<feature type="transmembrane region" description="Helical" evidence="6">
    <location>
        <begin position="731"/>
        <end position="751"/>
    </location>
</feature>
<feature type="transmembrane region" description="Helical" evidence="6">
    <location>
        <begin position="519"/>
        <end position="538"/>
    </location>
</feature>
<feature type="transmembrane region" description="Helical" evidence="6">
    <location>
        <begin position="383"/>
        <end position="404"/>
    </location>
</feature>
<evidence type="ECO:0000256" key="3">
    <source>
        <dbReference type="ARBA" id="ARBA00022692"/>
    </source>
</evidence>
<dbReference type="PANTHER" id="PTHR45649:SF26">
    <property type="entry name" value="OS04G0435100 PROTEIN"/>
    <property type="match status" value="1"/>
</dbReference>
<comment type="subcellular location">
    <subcellularLocation>
        <location evidence="1">Membrane</location>
        <topology evidence="1">Multi-pass membrane protein</topology>
    </subcellularLocation>
</comment>
<evidence type="ECO:0000256" key="5">
    <source>
        <dbReference type="ARBA" id="ARBA00023136"/>
    </source>
</evidence>
<sequence length="874" mass="95951">MSVFLTLPEDILLTIRDVLSSPTSAHEDPSRGLAAHISLSCTCHELRGLYEFSSPQAEERFWKQACIIAGFGRPMKREYALAGQQRRDDILGWKQVALIVVTHQRLCEIRSCRNANLWFVNSRQISSPTRISKSSRKLAFHPLYYYLHFTPSSSLPDPDAILLTHLPTYPECRLKLFSPLCAHASASCTFATFPPVRRISFVRPGVDENGEEDVMASVFNPDGCTILDVNRLLADILPRNLSEMRTALSHYQNLIDAYRAPYGSGSFAETMCKERHRGFLGDHRYPYLDLSFDHAATASAGGEKEGKDLSSLSANCDNAGRTCGEGGCVAISTKITMDIIDIETLPKATGDTVTPADDVANAMSDQRLQELGYKSEFRREMSLFGVLGISFCAIGILTGMSSAFQTGLFSGGPLGLFWGWNVRGIFFIYSYFRTILNICSLFMLFIALCLAEICSAYPTMGGLYFWVCKMKPDAPVLGFCTGWIYAIAMTFTGTSGNLSVALYLASLAEVGQGRALTRVEIAAIAWGVNILSGILNTIGTKAIGHMSSFNVWWTLGGTFVLVITLLVKAPAKNTASFVFTDYENFTGWGSRGFVVLLGFLQAVYTLEGCETAAQVAEEAKRAEVLAPIAVVGSIVGSWIIGLAYMLALLFSVQSIPSVQGTSYALPIAQLYYDAVGKRLTLMCLTVVALAQFMAAVTAFTASSRLFYALARDNAFPLKARFMTLNRFQAPVWGVWLSVLVASAIHCTYIGSAIAFNAILSSAAIAVMLSYLQPITIRVFWPDSLKERGPFSLGSWSWTINLLSFLFTVFICVLFILPTAHPVNSQNMNYAIVAVGAIIIIVGFTWAFWGRFRFKGPVQTIGDEFDGRKSPEKKQ</sequence>
<dbReference type="PANTHER" id="PTHR45649">
    <property type="entry name" value="AMINO-ACID PERMEASE BAT1"/>
    <property type="match status" value="1"/>
</dbReference>
<feature type="transmembrane region" description="Helical" evidence="6">
    <location>
        <begin position="550"/>
        <end position="567"/>
    </location>
</feature>
<dbReference type="Gene3D" id="1.20.1740.10">
    <property type="entry name" value="Amino acid/polyamine transporter I"/>
    <property type="match status" value="1"/>
</dbReference>
<feature type="transmembrane region" description="Helical" evidence="6">
    <location>
        <begin position="482"/>
        <end position="507"/>
    </location>
</feature>
<feature type="transmembrane region" description="Helical" evidence="6">
    <location>
        <begin position="757"/>
        <end position="780"/>
    </location>
</feature>
<dbReference type="InterPro" id="IPR002293">
    <property type="entry name" value="AA/rel_permease1"/>
</dbReference>
<reference evidence="7 8" key="1">
    <citation type="submission" date="2019-02" db="EMBL/GenBank/DDBJ databases">
        <title>Genome sequencing of the rare red list fungi Bondarzewia mesenterica.</title>
        <authorList>
            <person name="Buettner E."/>
            <person name="Kellner H."/>
        </authorList>
    </citation>
    <scope>NUCLEOTIDE SEQUENCE [LARGE SCALE GENOMIC DNA]</scope>
    <source>
        <strain evidence="7 8">DSM 108281</strain>
    </source>
</reference>
<comment type="caution">
    <text evidence="7">The sequence shown here is derived from an EMBL/GenBank/DDBJ whole genome shotgun (WGS) entry which is preliminary data.</text>
</comment>
<evidence type="ECO:0000256" key="2">
    <source>
        <dbReference type="ARBA" id="ARBA00022448"/>
    </source>
</evidence>
<keyword evidence="4 6" id="KW-1133">Transmembrane helix</keyword>
<organism evidence="7 8">
    <name type="scientific">Bondarzewia mesenterica</name>
    <dbReference type="NCBI Taxonomy" id="1095465"/>
    <lineage>
        <taxon>Eukaryota</taxon>
        <taxon>Fungi</taxon>
        <taxon>Dikarya</taxon>
        <taxon>Basidiomycota</taxon>
        <taxon>Agaricomycotina</taxon>
        <taxon>Agaricomycetes</taxon>
        <taxon>Russulales</taxon>
        <taxon>Bondarzewiaceae</taxon>
        <taxon>Bondarzewia</taxon>
    </lineage>
</organism>
<evidence type="ECO:0000313" key="8">
    <source>
        <dbReference type="Proteomes" id="UP000310158"/>
    </source>
</evidence>
<evidence type="ECO:0000256" key="4">
    <source>
        <dbReference type="ARBA" id="ARBA00022989"/>
    </source>
</evidence>
<protein>
    <recommendedName>
        <fullName evidence="9">Amino acid permease/ SLC12A domain-containing protein</fullName>
    </recommendedName>
</protein>
<dbReference type="Pfam" id="PF13520">
    <property type="entry name" value="AA_permease_2"/>
    <property type="match status" value="1"/>
</dbReference>
<feature type="transmembrane region" description="Helical" evidence="6">
    <location>
        <begin position="679"/>
        <end position="710"/>
    </location>
</feature>
<proteinExistence type="predicted"/>
<dbReference type="EMBL" id="SGPL01000567">
    <property type="protein sequence ID" value="THH10491.1"/>
    <property type="molecule type" value="Genomic_DNA"/>
</dbReference>
<evidence type="ECO:0000256" key="1">
    <source>
        <dbReference type="ARBA" id="ARBA00004141"/>
    </source>
</evidence>
<feature type="transmembrane region" description="Helical" evidence="6">
    <location>
        <begin position="828"/>
        <end position="848"/>
    </location>
</feature>
<evidence type="ECO:0000256" key="6">
    <source>
        <dbReference type="SAM" id="Phobius"/>
    </source>
</evidence>
<keyword evidence="5 6" id="KW-0472">Membrane</keyword>